<gene>
    <name evidence="1" type="ORF">TQ35_0000590</name>
</gene>
<dbReference type="Proteomes" id="UP000053480">
    <property type="component" value="Unassembled WGS sequence"/>
</dbReference>
<evidence type="ECO:0000313" key="1">
    <source>
        <dbReference type="EMBL" id="MEW9490705.1"/>
    </source>
</evidence>
<reference evidence="1" key="1">
    <citation type="submission" date="2024-07" db="EMBL/GenBank/DDBJ databases">
        <title>Metagenome and Metagenome-Assembled Genomes of Archaea from a hot spring from the geothermal field of Los Azufres, Mexico.</title>
        <authorList>
            <person name="Marin-Paredes R."/>
            <person name="Martinez-Romero E."/>
            <person name="Servin-Garciduenas L.E."/>
        </authorList>
    </citation>
    <scope>NUCLEOTIDE SEQUENCE</scope>
    <source>
        <strain evidence="1">AZ1-454</strain>
    </source>
</reference>
<proteinExistence type="predicted"/>
<evidence type="ECO:0000313" key="2">
    <source>
        <dbReference type="Proteomes" id="UP000053480"/>
    </source>
</evidence>
<organism evidence="1 2">
    <name type="scientific">Candidatus Aramenus sulfurataquae</name>
    <dbReference type="NCBI Taxonomy" id="1326980"/>
    <lineage>
        <taxon>Archaea</taxon>
        <taxon>Thermoproteota</taxon>
        <taxon>Thermoprotei</taxon>
        <taxon>Sulfolobales</taxon>
        <taxon>Sulfolobaceae</taxon>
        <taxon>Candidatus Aramenus</taxon>
    </lineage>
</organism>
<sequence length="166" mass="18824">MKKVLLVQVNKVDKSLLNAISSFLTENGFSVKTYPEIFHVSVTSYEWDKNGYNSSSLLDSFAKRFYGYPYDVVLGIADVPIVTPSLFATKDKLALLFIRNLEDVSMDKTIERLKKMSLFSIGKIAGLEGCKNQCIMRGFKDVHELDLLPNYYCEDCKARLNINDEG</sequence>
<dbReference type="EMBL" id="JZWS03000001">
    <property type="protein sequence ID" value="MEW9490705.1"/>
    <property type="molecule type" value="Genomic_DNA"/>
</dbReference>
<comment type="caution">
    <text evidence="1">The sequence shown here is derived from an EMBL/GenBank/DDBJ whole genome shotgun (WGS) entry which is preliminary data.</text>
</comment>
<name>A0ACC6TLI7_9CREN</name>
<protein>
    <submittedName>
        <fullName evidence="1">Uncharacterized protein</fullName>
    </submittedName>
</protein>
<accession>A0ACC6TLI7</accession>